<evidence type="ECO:0000313" key="1">
    <source>
        <dbReference type="EMBL" id="MDT9599135.1"/>
    </source>
</evidence>
<organism evidence="1 2">
    <name type="scientific">Sphingosinicella rhizophila</name>
    <dbReference type="NCBI Taxonomy" id="3050082"/>
    <lineage>
        <taxon>Bacteria</taxon>
        <taxon>Pseudomonadati</taxon>
        <taxon>Pseudomonadota</taxon>
        <taxon>Alphaproteobacteria</taxon>
        <taxon>Sphingomonadales</taxon>
        <taxon>Sphingosinicellaceae</taxon>
        <taxon>Sphingosinicella</taxon>
    </lineage>
</organism>
<accession>A0ABU3Q6V6</accession>
<dbReference type="Proteomes" id="UP001259572">
    <property type="component" value="Unassembled WGS sequence"/>
</dbReference>
<comment type="caution">
    <text evidence="1">The sequence shown here is derived from an EMBL/GenBank/DDBJ whole genome shotgun (WGS) entry which is preliminary data.</text>
</comment>
<protein>
    <recommendedName>
        <fullName evidence="3">Restriction endonuclease</fullName>
    </recommendedName>
</protein>
<dbReference type="InterPro" id="IPR027417">
    <property type="entry name" value="P-loop_NTPase"/>
</dbReference>
<reference evidence="1 2" key="1">
    <citation type="submission" date="2023-05" db="EMBL/GenBank/DDBJ databases">
        <authorList>
            <person name="Guo Y."/>
        </authorList>
    </citation>
    <scope>NUCLEOTIDE SEQUENCE [LARGE SCALE GENOMIC DNA]</scope>
    <source>
        <strain evidence="1 2">GR2756</strain>
    </source>
</reference>
<dbReference type="SUPFAM" id="SSF52540">
    <property type="entry name" value="P-loop containing nucleoside triphosphate hydrolases"/>
    <property type="match status" value="1"/>
</dbReference>
<proteinExistence type="predicted"/>
<sequence length="1299" mass="141813">MEFLCQALGLNTLCSFFVAFEIIKATVSIGIVEASMFEVTGDEIQRLGDTELRTLVSRLAIAELRAKCMPIAGVTAGGHQDAADGGLDVRVEVAVEGYEGDFVPRVPLGVQVKKPDMSASAIKDEMSPKGILRPVIGNLADDGGAYIIVSSQGSVADKPLSDRRTAMSESLDGHPSQSKLLVDFYDRERLATWVNQYPGVAAWVRAKVGRPLAGWQSLGDWSGIRVGGDGKFIADDAACLIDARTGVQHVLAVVDGINSIRDLLSQPAQCVRLIGMSGLGKTRLVQALFESEVGGEALDPSLAIYTDYSDTPDPTAKQLALQFLETDQRAILVVDNCNPQTHADLAKICGSGKSQVSLITVEYDVRDDEPERTEIFRLQAASDGTIGEWLKANFDYVAQVDRDRIAEFSGGNFRVAGVLAETLKRGGTLGNLRDRDLFARIFQQRNDHSDDLLNAAEALSLVYSFDGMDLSDTGELAFLAPIAGANTIKLYAFVAELKRRSVVQSRGRWRALLPHAIANRLAAQALERIPPDQLDSLCANAPARLQKSLSRRLGYLHDSTEAQQAIRRWLQPNGPFGNIFVGDDNALEMLRNIAPVAPTLVLARIEAEVAGPDEAAILDPKAPSRWQLTMVLKSLAYDPALFDRATSLLGKFVAAESQTENHNSARGAFEELFHLHLSGTQTSPDQRRNLIRTLFGTGDNGPIRCAGLALDGLLQSGHFSSSSNFDFGARPRDFGWYPPTYGDIWDWYSDAIYLAVELAANAAHRSEIKCIVSANLRGILGIEACLNAIEAAASEFIKDGEWIDGWLAIRGAIQFDGDRWQPEVKARVAAIEERLRPSDALNVARAYVLQGRGVGFDVLDGERNENGERDYARSYERLAQKTTAIGRDFGSQADLMATFLPEVLQSSSAPRAFAFGVGLAQSAAPPTETWATLRSALIALPVESRCATTLGGFLRELNSLDPDLCSSILDDLLTDTEMAAHFVYLQAQVGIDDKAIARLRAAISHGNIEAYRFHSLASGVIGTAPQSALVTMLDDLCGLSAGPAVALEILHMAIYCLKTDGKEIEGALYDVGHRILLGINYKDTGDVREHRIQETIKHCYVGAEGETRARDLIRVLKAKIAAREVYAFQLDYAFDALFEAQPRVALDEFFLVLGDDDDPIYGGVGLDKRSPLEKVKPEVLWAWADKAADSRYPLIGRSLSIFTSDPLDQNIGLSPLFVEGIDRAPDRAAFLEHNASRLAPSGWSGNLSVILDRRRELLLALSEHSDATVRSWVSTQISKLADWADREREREGEQEERFE</sequence>
<evidence type="ECO:0008006" key="3">
    <source>
        <dbReference type="Google" id="ProtNLM"/>
    </source>
</evidence>
<name>A0ABU3Q6V6_9SPHN</name>
<evidence type="ECO:0000313" key="2">
    <source>
        <dbReference type="Proteomes" id="UP001259572"/>
    </source>
</evidence>
<keyword evidence="2" id="KW-1185">Reference proteome</keyword>
<gene>
    <name evidence="1" type="ORF">RQX22_09260</name>
</gene>
<dbReference type="RefSeq" id="WP_315725797.1">
    <property type="nucleotide sequence ID" value="NZ_JAVUPU010000004.1"/>
</dbReference>
<dbReference type="EMBL" id="JAVUPU010000004">
    <property type="protein sequence ID" value="MDT9599135.1"/>
    <property type="molecule type" value="Genomic_DNA"/>
</dbReference>